<evidence type="ECO:0000256" key="5">
    <source>
        <dbReference type="ARBA" id="ARBA00022723"/>
    </source>
</evidence>
<evidence type="ECO:0000256" key="10">
    <source>
        <dbReference type="PROSITE-ProRule" id="PRU00042"/>
    </source>
</evidence>
<comment type="similarity">
    <text evidence="9">Belongs to the ZNF593/BUD20 C2H2-type zinc-finger protein family.</text>
</comment>
<evidence type="ECO:0000256" key="3">
    <source>
        <dbReference type="ARBA" id="ARBA00022490"/>
    </source>
</evidence>
<dbReference type="SMART" id="SM00451">
    <property type="entry name" value="ZnF_U1"/>
    <property type="match status" value="1"/>
</dbReference>
<evidence type="ECO:0000256" key="2">
    <source>
        <dbReference type="ARBA" id="ARBA00004496"/>
    </source>
</evidence>
<feature type="region of interest" description="Disordered" evidence="11">
    <location>
        <begin position="1"/>
        <end position="28"/>
    </location>
</feature>
<keyword evidence="4" id="KW-0690">Ribosome biogenesis</keyword>
<keyword evidence="8" id="KW-0539">Nucleus</keyword>
<dbReference type="EMBL" id="HBFQ01025900">
    <property type="protein sequence ID" value="CAD8843980.1"/>
    <property type="molecule type" value="Transcribed_RNA"/>
</dbReference>
<evidence type="ECO:0000256" key="4">
    <source>
        <dbReference type="ARBA" id="ARBA00022517"/>
    </source>
</evidence>
<evidence type="ECO:0000256" key="1">
    <source>
        <dbReference type="ARBA" id="ARBA00004123"/>
    </source>
</evidence>
<keyword evidence="3" id="KW-0963">Cytoplasm</keyword>
<name>A0A7S1A626_NOCSC</name>
<dbReference type="GO" id="GO:0005737">
    <property type="term" value="C:cytoplasm"/>
    <property type="evidence" value="ECO:0007669"/>
    <property type="project" value="UniProtKB-SubCell"/>
</dbReference>
<evidence type="ECO:0000256" key="6">
    <source>
        <dbReference type="ARBA" id="ARBA00022771"/>
    </source>
</evidence>
<dbReference type="PROSITE" id="PS00028">
    <property type="entry name" value="ZINC_FINGER_C2H2_1"/>
    <property type="match status" value="1"/>
</dbReference>
<sequence length="109" mass="12615">MTLCTRKKKKQNKMSRPSHIANKRRTKDIDQCHDDMKVAHKFQPGALPENEDLPGMGQFYCIPCSRYFATDEIQKEHERSKLHKRRKAKASDVPHTQKDADMAVGYSTV</sequence>
<dbReference type="InterPro" id="IPR051879">
    <property type="entry name" value="C2H2-ZF_Maturation_Protein"/>
</dbReference>
<protein>
    <recommendedName>
        <fullName evidence="12">C2H2-type domain-containing protein</fullName>
    </recommendedName>
</protein>
<feature type="domain" description="C2H2-type" evidence="12">
    <location>
        <begin position="59"/>
        <end position="88"/>
    </location>
</feature>
<evidence type="ECO:0000259" key="12">
    <source>
        <dbReference type="PROSITE" id="PS50157"/>
    </source>
</evidence>
<dbReference type="InterPro" id="IPR022755">
    <property type="entry name" value="Znf_C2H2_jaz"/>
</dbReference>
<dbReference type="SUPFAM" id="SSF57667">
    <property type="entry name" value="beta-beta-alpha zinc fingers"/>
    <property type="match status" value="1"/>
</dbReference>
<dbReference type="PANTHER" id="PTHR46095">
    <property type="entry name" value="ZINC FINGER PROTEIN 593"/>
    <property type="match status" value="1"/>
</dbReference>
<dbReference type="AlphaFoldDB" id="A0A7S1A626"/>
<evidence type="ECO:0000313" key="13">
    <source>
        <dbReference type="EMBL" id="CAD8843980.1"/>
    </source>
</evidence>
<dbReference type="InterPro" id="IPR003604">
    <property type="entry name" value="Matrin/U1-like-C_Znf_C2H2"/>
</dbReference>
<evidence type="ECO:0000256" key="7">
    <source>
        <dbReference type="ARBA" id="ARBA00022833"/>
    </source>
</evidence>
<evidence type="ECO:0000256" key="8">
    <source>
        <dbReference type="ARBA" id="ARBA00023242"/>
    </source>
</evidence>
<keyword evidence="7" id="KW-0862">Zinc</keyword>
<dbReference type="InterPro" id="IPR036236">
    <property type="entry name" value="Znf_C2H2_sf"/>
</dbReference>
<keyword evidence="6 10" id="KW-0863">Zinc-finger</keyword>
<dbReference type="GO" id="GO:0003676">
    <property type="term" value="F:nucleic acid binding"/>
    <property type="evidence" value="ECO:0007669"/>
    <property type="project" value="InterPro"/>
</dbReference>
<feature type="region of interest" description="Disordered" evidence="11">
    <location>
        <begin position="78"/>
        <end position="109"/>
    </location>
</feature>
<dbReference type="InterPro" id="IPR013087">
    <property type="entry name" value="Znf_C2H2_type"/>
</dbReference>
<reference evidence="13" key="1">
    <citation type="submission" date="2021-01" db="EMBL/GenBank/DDBJ databases">
        <authorList>
            <person name="Corre E."/>
            <person name="Pelletier E."/>
            <person name="Niang G."/>
            <person name="Scheremetjew M."/>
            <person name="Finn R."/>
            <person name="Kale V."/>
            <person name="Holt S."/>
            <person name="Cochrane G."/>
            <person name="Meng A."/>
            <person name="Brown T."/>
            <person name="Cohen L."/>
        </authorList>
    </citation>
    <scope>NUCLEOTIDE SEQUENCE</scope>
</reference>
<organism evidence="13">
    <name type="scientific">Noctiluca scintillans</name>
    <name type="common">Sea sparkle</name>
    <name type="synonym">Red tide dinoflagellate</name>
    <dbReference type="NCBI Taxonomy" id="2966"/>
    <lineage>
        <taxon>Eukaryota</taxon>
        <taxon>Sar</taxon>
        <taxon>Alveolata</taxon>
        <taxon>Dinophyceae</taxon>
        <taxon>Noctilucales</taxon>
        <taxon>Noctilucaceae</taxon>
        <taxon>Noctiluca</taxon>
    </lineage>
</organism>
<evidence type="ECO:0000256" key="9">
    <source>
        <dbReference type="ARBA" id="ARBA00038064"/>
    </source>
</evidence>
<dbReference type="PANTHER" id="PTHR46095:SF1">
    <property type="entry name" value="ZINC FINGER PROTEIN 593"/>
    <property type="match status" value="1"/>
</dbReference>
<evidence type="ECO:0000256" key="11">
    <source>
        <dbReference type="SAM" id="MobiDB-lite"/>
    </source>
</evidence>
<accession>A0A7S1A626</accession>
<feature type="compositionally biased region" description="Basic and acidic residues" evidence="11">
    <location>
        <begin position="89"/>
        <end position="101"/>
    </location>
</feature>
<proteinExistence type="inferred from homology"/>
<dbReference type="GO" id="GO:0042254">
    <property type="term" value="P:ribosome biogenesis"/>
    <property type="evidence" value="ECO:0007669"/>
    <property type="project" value="UniProtKB-KW"/>
</dbReference>
<dbReference type="PROSITE" id="PS50157">
    <property type="entry name" value="ZINC_FINGER_C2H2_2"/>
    <property type="match status" value="1"/>
</dbReference>
<keyword evidence="5" id="KW-0479">Metal-binding</keyword>
<feature type="compositionally biased region" description="Basic residues" evidence="11">
    <location>
        <begin position="1"/>
        <end position="13"/>
    </location>
</feature>
<dbReference type="GO" id="GO:0005634">
    <property type="term" value="C:nucleus"/>
    <property type="evidence" value="ECO:0007669"/>
    <property type="project" value="UniProtKB-SubCell"/>
</dbReference>
<dbReference type="Pfam" id="PF12171">
    <property type="entry name" value="zf-C2H2_jaz"/>
    <property type="match status" value="1"/>
</dbReference>
<comment type="subcellular location">
    <subcellularLocation>
        <location evidence="2">Cytoplasm</location>
    </subcellularLocation>
    <subcellularLocation>
        <location evidence="1">Nucleus</location>
    </subcellularLocation>
</comment>
<gene>
    <name evidence="13" type="ORF">NSCI0253_LOCUS18330</name>
</gene>
<dbReference type="GO" id="GO:0008270">
    <property type="term" value="F:zinc ion binding"/>
    <property type="evidence" value="ECO:0007669"/>
    <property type="project" value="UniProtKB-KW"/>
</dbReference>
<dbReference type="Gene3D" id="3.30.160.60">
    <property type="entry name" value="Classic Zinc Finger"/>
    <property type="match status" value="1"/>
</dbReference>